<name>A0A3R7N390_TRYRA</name>
<dbReference type="PROSITE" id="PS51374">
    <property type="entry name" value="NDPK_LIKE"/>
    <property type="match status" value="1"/>
</dbReference>
<dbReference type="PANTHER" id="PTHR43109">
    <property type="entry name" value="NUCLEOSIDE DIPHOSPHATE KINASE 7"/>
    <property type="match status" value="1"/>
</dbReference>
<dbReference type="Gene3D" id="2.30.29.170">
    <property type="match status" value="1"/>
</dbReference>
<dbReference type="Pfam" id="PF00334">
    <property type="entry name" value="NDK"/>
    <property type="match status" value="1"/>
</dbReference>
<protein>
    <submittedName>
        <fullName evidence="8">Putative nucleoside diphosphate kinase</fullName>
        <ecNumber evidence="8">2.7.4.6</ecNumber>
    </submittedName>
</protein>
<evidence type="ECO:0000256" key="6">
    <source>
        <dbReference type="PROSITE-ProRule" id="PRU00706"/>
    </source>
</evidence>
<keyword evidence="4" id="KW-0206">Cytoskeleton</keyword>
<dbReference type="VEuPathDB" id="TriTrypDB:TRSC58_00874"/>
<dbReference type="CDD" id="cd04412">
    <property type="entry name" value="NDPk7B"/>
    <property type="match status" value="1"/>
</dbReference>
<keyword evidence="5" id="KW-0966">Cell projection</keyword>
<dbReference type="InterPro" id="IPR006602">
    <property type="entry name" value="DM10_dom"/>
</dbReference>
<comment type="caution">
    <text evidence="8">The sequence shown here is derived from an EMBL/GenBank/DDBJ whole genome shotgun (WGS) entry which is preliminary data.</text>
</comment>
<evidence type="ECO:0000256" key="3">
    <source>
        <dbReference type="ARBA" id="ARBA00022490"/>
    </source>
</evidence>
<gene>
    <name evidence="8" type="ORF">TraAM80_08208</name>
</gene>
<dbReference type="Proteomes" id="UP000283634">
    <property type="component" value="Unassembled WGS sequence"/>
</dbReference>
<evidence type="ECO:0000256" key="5">
    <source>
        <dbReference type="ARBA" id="ARBA00023273"/>
    </source>
</evidence>
<dbReference type="FunFam" id="3.30.70.141:FF:000004">
    <property type="entry name" value="Nucleoside diphosphate kinase 7"/>
    <property type="match status" value="1"/>
</dbReference>
<evidence type="ECO:0000256" key="1">
    <source>
        <dbReference type="ARBA" id="ARBA00004138"/>
    </source>
</evidence>
<dbReference type="OMA" id="VCMCLEI"/>
<keyword evidence="9" id="KW-1185">Reference proteome</keyword>
<dbReference type="GeneID" id="40332141"/>
<dbReference type="PROSITE" id="PS51336">
    <property type="entry name" value="DM10"/>
    <property type="match status" value="1"/>
</dbReference>
<dbReference type="GO" id="GO:0004550">
    <property type="term" value="F:nucleoside diphosphate kinase activity"/>
    <property type="evidence" value="ECO:0007669"/>
    <property type="project" value="UniProtKB-EC"/>
</dbReference>
<sequence>MTALSRYAFKVDYYDPQANLMRQYLLLYFTEDATIEMHDLKLKKVFLKRCAYPSLSAHEFFIGATVNIFARSLKLVDYGDEATRKHFSAALGEFILLITEEGFSCAGTIVDRIVAKELRITNIRLVDLPEDMCLQFGISKRCIVVLVKGSEAADKVVKLNEAFPNMTFVVSNPTDVSTCSGVAFSPGKTTAVMKNCAICVIKPHAITSGYQGAILQRLIDEGFHISALGMYTLTLADAEDFLEVYNGVLPEYKRLVEQMSSGPCWAIEVCAENAVTALRAVCGPHDLEVCHVLFPHTIRSKYGVDHSRNAVHCTDLEEDAPLESEFFFSLLQNL</sequence>
<dbReference type="GO" id="GO:0005879">
    <property type="term" value="C:axonemal microtubule"/>
    <property type="evidence" value="ECO:0007669"/>
    <property type="project" value="TreeGrafter"/>
</dbReference>
<dbReference type="RefSeq" id="XP_029235169.1">
    <property type="nucleotide sequence ID" value="XM_029384966.1"/>
</dbReference>
<dbReference type="InterPro" id="IPR057579">
    <property type="entry name" value="DM10_NDK7"/>
</dbReference>
<dbReference type="Pfam" id="PF25364">
    <property type="entry name" value="PH_NDK7_N"/>
    <property type="match status" value="1"/>
</dbReference>
<evidence type="ECO:0000256" key="2">
    <source>
        <dbReference type="ARBA" id="ARBA00004245"/>
    </source>
</evidence>
<comment type="similarity">
    <text evidence="6">Belongs to the NDK family.</text>
</comment>
<dbReference type="InterPro" id="IPR034907">
    <property type="entry name" value="NDK-like_dom"/>
</dbReference>
<dbReference type="EC" id="2.7.4.6" evidence="8"/>
<evidence type="ECO:0000313" key="8">
    <source>
        <dbReference type="EMBL" id="RNE99387.1"/>
    </source>
</evidence>
<keyword evidence="8" id="KW-0418">Kinase</keyword>
<dbReference type="InterPro" id="IPR036850">
    <property type="entry name" value="NDK-like_dom_sf"/>
</dbReference>
<reference evidence="8 9" key="1">
    <citation type="journal article" date="2018" name="BMC Genomics">
        <title>Genomic comparison of Trypanosoma conorhini and Trypanosoma rangeli to Trypanosoma cruzi strains of high and low virulence.</title>
        <authorList>
            <person name="Bradwell K.R."/>
            <person name="Koparde V.N."/>
            <person name="Matveyev A.V."/>
            <person name="Serrano M.G."/>
            <person name="Alves J.M."/>
            <person name="Parikh H."/>
            <person name="Huang B."/>
            <person name="Lee V."/>
            <person name="Espinosa-Alvarez O."/>
            <person name="Ortiz P.A."/>
            <person name="Costa-Martins A.G."/>
            <person name="Teixeira M.M."/>
            <person name="Buck G.A."/>
        </authorList>
    </citation>
    <scope>NUCLEOTIDE SEQUENCE [LARGE SCALE GENOMIC DNA]</scope>
    <source>
        <strain evidence="8 9">AM80</strain>
    </source>
</reference>
<proteinExistence type="inferred from homology"/>
<accession>A0A3R7N390</accession>
<dbReference type="PANTHER" id="PTHR43109:SF1">
    <property type="entry name" value="NUCLEOSIDE DIPHOSPHATE KINASE-LIKE DOMAIN-CONTAINING PROTEIN"/>
    <property type="match status" value="1"/>
</dbReference>
<evidence type="ECO:0000256" key="4">
    <source>
        <dbReference type="ARBA" id="ARBA00023212"/>
    </source>
</evidence>
<dbReference type="SUPFAM" id="SSF54919">
    <property type="entry name" value="Nucleoside diphosphate kinase, NDK"/>
    <property type="match status" value="1"/>
</dbReference>
<dbReference type="AlphaFoldDB" id="A0A3R7N390"/>
<dbReference type="SMART" id="SM00562">
    <property type="entry name" value="NDK"/>
    <property type="match status" value="1"/>
</dbReference>
<dbReference type="EMBL" id="MKGL01000390">
    <property type="protein sequence ID" value="RNE99387.1"/>
    <property type="molecule type" value="Genomic_DNA"/>
</dbReference>
<comment type="caution">
    <text evidence="6">Lacks conserved residue(s) required for the propagation of feature annotation.</text>
</comment>
<feature type="domain" description="DM10" evidence="7">
    <location>
        <begin position="3"/>
        <end position="91"/>
    </location>
</feature>
<keyword evidence="3" id="KW-0963">Cytoplasm</keyword>
<dbReference type="Gene3D" id="3.30.70.141">
    <property type="entry name" value="Nucleoside diphosphate kinase-like domain"/>
    <property type="match status" value="1"/>
</dbReference>
<dbReference type="InterPro" id="IPR037993">
    <property type="entry name" value="NDPk7B"/>
</dbReference>
<comment type="subcellular location">
    <subcellularLocation>
        <location evidence="1">Cell projection</location>
        <location evidence="1">Cilium</location>
    </subcellularLocation>
    <subcellularLocation>
        <location evidence="2">Cytoplasm</location>
        <location evidence="2">Cytoskeleton</location>
    </subcellularLocation>
</comment>
<evidence type="ECO:0000259" key="7">
    <source>
        <dbReference type="PROSITE" id="PS51336"/>
    </source>
</evidence>
<organism evidence="8 9">
    <name type="scientific">Trypanosoma rangeli</name>
    <dbReference type="NCBI Taxonomy" id="5698"/>
    <lineage>
        <taxon>Eukaryota</taxon>
        <taxon>Discoba</taxon>
        <taxon>Euglenozoa</taxon>
        <taxon>Kinetoplastea</taxon>
        <taxon>Metakinetoplastina</taxon>
        <taxon>Trypanosomatida</taxon>
        <taxon>Trypanosomatidae</taxon>
        <taxon>Trypanosoma</taxon>
        <taxon>Herpetosoma</taxon>
    </lineage>
</organism>
<dbReference type="OrthoDB" id="270127at2759"/>
<evidence type="ECO:0000313" key="9">
    <source>
        <dbReference type="Proteomes" id="UP000283634"/>
    </source>
</evidence>
<dbReference type="SMART" id="SM00676">
    <property type="entry name" value="DM10"/>
    <property type="match status" value="1"/>
</dbReference>
<keyword evidence="8" id="KW-0808">Transferase</keyword>